<gene>
    <name evidence="1" type="ORF">ACMD2_10445</name>
</gene>
<comment type="caution">
    <text evidence="1">The sequence shown here is derived from an EMBL/GenBank/DDBJ whole genome shotgun (WGS) entry which is preliminary data.</text>
</comment>
<organism evidence="1 2">
    <name type="scientific">Ananas comosus</name>
    <name type="common">Pineapple</name>
    <name type="synonym">Ananas ananas</name>
    <dbReference type="NCBI Taxonomy" id="4615"/>
    <lineage>
        <taxon>Eukaryota</taxon>
        <taxon>Viridiplantae</taxon>
        <taxon>Streptophyta</taxon>
        <taxon>Embryophyta</taxon>
        <taxon>Tracheophyta</taxon>
        <taxon>Spermatophyta</taxon>
        <taxon>Magnoliopsida</taxon>
        <taxon>Liliopsida</taxon>
        <taxon>Poales</taxon>
        <taxon>Bromeliaceae</taxon>
        <taxon>Bromelioideae</taxon>
        <taxon>Ananas</taxon>
    </lineage>
</organism>
<proteinExistence type="predicted"/>
<dbReference type="EMBL" id="LSRQ01006965">
    <property type="protein sequence ID" value="OAY65441.1"/>
    <property type="molecule type" value="Genomic_DNA"/>
</dbReference>
<sequence length="13" mass="1261">MAAAICTDPGVVL</sequence>
<name>A0A199UL58_ANACO</name>
<dbReference type="Proteomes" id="UP000092600">
    <property type="component" value="Unassembled WGS sequence"/>
</dbReference>
<evidence type="ECO:0000313" key="2">
    <source>
        <dbReference type="Proteomes" id="UP000092600"/>
    </source>
</evidence>
<protein>
    <submittedName>
        <fullName evidence="1">Uncharacterized protein</fullName>
    </submittedName>
</protein>
<reference evidence="1 2" key="1">
    <citation type="journal article" date="2016" name="DNA Res.">
        <title>The draft genome of MD-2 pineapple using hybrid error correction of long reads.</title>
        <authorList>
            <person name="Redwan R.M."/>
            <person name="Saidin A."/>
            <person name="Kumar S.V."/>
        </authorList>
    </citation>
    <scope>NUCLEOTIDE SEQUENCE [LARGE SCALE GENOMIC DNA]</scope>
    <source>
        <strain evidence="2">cv. MD2</strain>
        <tissue evidence="1">Leaf</tissue>
    </source>
</reference>
<accession>A0A199UL58</accession>
<evidence type="ECO:0000313" key="1">
    <source>
        <dbReference type="EMBL" id="OAY65441.1"/>
    </source>
</evidence>